<evidence type="ECO:0000313" key="3">
    <source>
        <dbReference type="Proteomes" id="UP000440066"/>
    </source>
</evidence>
<sequence>MFQELSIDKAMNEIQFAKSLQVITKMKEEGLISLIEFKEIKIALIELYRPYLAELML</sequence>
<dbReference type="AlphaFoldDB" id="A0A844CD16"/>
<accession>A0A844CD16</accession>
<name>A0A844CD16_9LACT</name>
<dbReference type="InterPro" id="IPR046749">
    <property type="entry name" value="SHOCT_2"/>
</dbReference>
<feature type="domain" description="SHOCT-like" evidence="1">
    <location>
        <begin position="8"/>
        <end position="56"/>
    </location>
</feature>
<comment type="caution">
    <text evidence="2">The sequence shown here is derived from an EMBL/GenBank/DDBJ whole genome shotgun (WGS) entry which is preliminary data.</text>
</comment>
<protein>
    <recommendedName>
        <fullName evidence="1">SHOCT-like domain-containing protein</fullName>
    </recommendedName>
</protein>
<organism evidence="2 3">
    <name type="scientific">Fundicoccus ignavus</name>
    <dbReference type="NCBI Taxonomy" id="2664442"/>
    <lineage>
        <taxon>Bacteria</taxon>
        <taxon>Bacillati</taxon>
        <taxon>Bacillota</taxon>
        <taxon>Bacilli</taxon>
        <taxon>Lactobacillales</taxon>
        <taxon>Aerococcaceae</taxon>
        <taxon>Fundicoccus</taxon>
    </lineage>
</organism>
<dbReference type="Proteomes" id="UP000440066">
    <property type="component" value="Unassembled WGS sequence"/>
</dbReference>
<dbReference type="Pfam" id="PF20612">
    <property type="entry name" value="SHOCT_2"/>
    <property type="match status" value="1"/>
</dbReference>
<reference evidence="2 3" key="1">
    <citation type="submission" date="2019-11" db="EMBL/GenBank/DDBJ databases">
        <title>Characterisation of Fundicoccus ignavus gen. nov. sp. nov., a novel genus of the family Aerococcaceae from bulk tank milk.</title>
        <authorList>
            <person name="Siebert A."/>
            <person name="Huptas C."/>
            <person name="Wenning M."/>
            <person name="Scherer S."/>
            <person name="Doll E.V."/>
        </authorList>
    </citation>
    <scope>NUCLEOTIDE SEQUENCE [LARGE SCALE GENOMIC DNA]</scope>
    <source>
        <strain evidence="2 3">DSM 109652</strain>
    </source>
</reference>
<dbReference type="RefSeq" id="WP_153832159.1">
    <property type="nucleotide sequence ID" value="NZ_WJQT01000006.1"/>
</dbReference>
<dbReference type="EMBL" id="WJQT01000006">
    <property type="protein sequence ID" value="MRJ47070.1"/>
    <property type="molecule type" value="Genomic_DNA"/>
</dbReference>
<gene>
    <name evidence="2" type="ORF">GF867_05795</name>
</gene>
<evidence type="ECO:0000259" key="1">
    <source>
        <dbReference type="Pfam" id="PF20612"/>
    </source>
</evidence>
<evidence type="ECO:0000313" key="2">
    <source>
        <dbReference type="EMBL" id="MRJ47070.1"/>
    </source>
</evidence>
<proteinExistence type="predicted"/>